<proteinExistence type="predicted"/>
<comment type="caution">
    <text evidence="2">The sequence shown here is derived from an EMBL/GenBank/DDBJ whole genome shotgun (WGS) entry which is preliminary data.</text>
</comment>
<accession>A0ABW1F2P7</accession>
<keyword evidence="1" id="KW-1133">Transmembrane helix</keyword>
<feature type="transmembrane region" description="Helical" evidence="1">
    <location>
        <begin position="28"/>
        <end position="48"/>
    </location>
</feature>
<reference evidence="3" key="1">
    <citation type="journal article" date="2019" name="Int. J. Syst. Evol. Microbiol.">
        <title>The Global Catalogue of Microorganisms (GCM) 10K type strain sequencing project: providing services to taxonomists for standard genome sequencing and annotation.</title>
        <authorList>
            <consortium name="The Broad Institute Genomics Platform"/>
            <consortium name="The Broad Institute Genome Sequencing Center for Infectious Disease"/>
            <person name="Wu L."/>
            <person name="Ma J."/>
        </authorList>
    </citation>
    <scope>NUCLEOTIDE SEQUENCE [LARGE SCALE GENOMIC DNA]</scope>
    <source>
        <strain evidence="3">CGMCC 4.1469</strain>
    </source>
</reference>
<dbReference type="Proteomes" id="UP001596067">
    <property type="component" value="Unassembled WGS sequence"/>
</dbReference>
<evidence type="ECO:0000256" key="1">
    <source>
        <dbReference type="SAM" id="Phobius"/>
    </source>
</evidence>
<feature type="transmembrane region" description="Helical" evidence="1">
    <location>
        <begin position="134"/>
        <end position="161"/>
    </location>
</feature>
<keyword evidence="3" id="KW-1185">Reference proteome</keyword>
<name>A0ABW1F2P7_9ACTN</name>
<feature type="transmembrane region" description="Helical" evidence="1">
    <location>
        <begin position="100"/>
        <end position="122"/>
    </location>
</feature>
<evidence type="ECO:0000313" key="3">
    <source>
        <dbReference type="Proteomes" id="UP001596067"/>
    </source>
</evidence>
<organism evidence="2 3">
    <name type="scientific">Kitasatospora aburaviensis</name>
    <dbReference type="NCBI Taxonomy" id="67265"/>
    <lineage>
        <taxon>Bacteria</taxon>
        <taxon>Bacillati</taxon>
        <taxon>Actinomycetota</taxon>
        <taxon>Actinomycetes</taxon>
        <taxon>Kitasatosporales</taxon>
        <taxon>Streptomycetaceae</taxon>
        <taxon>Kitasatospora</taxon>
    </lineage>
</organism>
<sequence>MTTLAALPLAYLLVFELSEDTPGGDLAIVLLVIAPLLLFPFSLGARLWAANWRTALRWAGRAAARYAVYYLTPMALLASLLALAFTTATGSAGPSVAMHFLLGAGVVVLLFGAPVFAALLMVAPWAARGPGARAALIVLTNLLPAFLLLLGGIPVVLVIAAHVCFACRVIPTDAAANAAARRLPEQPAR</sequence>
<protein>
    <submittedName>
        <fullName evidence="2">Uncharacterized protein</fullName>
    </submittedName>
</protein>
<keyword evidence="1" id="KW-0812">Transmembrane</keyword>
<dbReference type="RefSeq" id="WP_313761279.1">
    <property type="nucleotide sequence ID" value="NZ_BAAAVH010000040.1"/>
</dbReference>
<keyword evidence="1" id="KW-0472">Membrane</keyword>
<feature type="transmembrane region" description="Helical" evidence="1">
    <location>
        <begin position="68"/>
        <end position="88"/>
    </location>
</feature>
<dbReference type="EMBL" id="JBHSOD010000042">
    <property type="protein sequence ID" value="MFC5888592.1"/>
    <property type="molecule type" value="Genomic_DNA"/>
</dbReference>
<gene>
    <name evidence="2" type="ORF">ACFP0N_26850</name>
</gene>
<evidence type="ECO:0000313" key="2">
    <source>
        <dbReference type="EMBL" id="MFC5888592.1"/>
    </source>
</evidence>